<dbReference type="PRINTS" id="PR00081">
    <property type="entry name" value="GDHRDH"/>
</dbReference>
<dbReference type="Proteomes" id="UP001241747">
    <property type="component" value="Unassembled WGS sequence"/>
</dbReference>
<reference evidence="1 2" key="1">
    <citation type="submission" date="2023-07" db="EMBL/GenBank/DDBJ databases">
        <title>Genomic Encyclopedia of Type Strains, Phase IV (KMG-IV): sequencing the most valuable type-strain genomes for metagenomic binning, comparative biology and taxonomic classification.</title>
        <authorList>
            <person name="Goeker M."/>
        </authorList>
    </citation>
    <scope>NUCLEOTIDE SEQUENCE [LARGE SCALE GENOMIC DNA]</scope>
    <source>
        <strain evidence="1 2">DSM 3770</strain>
    </source>
</reference>
<dbReference type="EMBL" id="JAUSVY010000002">
    <property type="protein sequence ID" value="MDQ0504211.1"/>
    <property type="molecule type" value="Genomic_DNA"/>
</dbReference>
<dbReference type="InterPro" id="IPR002347">
    <property type="entry name" value="SDR_fam"/>
</dbReference>
<dbReference type="Pfam" id="PF00106">
    <property type="entry name" value="adh_short"/>
    <property type="match status" value="1"/>
</dbReference>
<evidence type="ECO:0000313" key="1">
    <source>
        <dbReference type="EMBL" id="MDQ0504211.1"/>
    </source>
</evidence>
<accession>A0ABU0LAQ3</accession>
<dbReference type="PANTHER" id="PTHR43431:SF7">
    <property type="entry name" value="OXIDOREDUCTASE, SHORT CHAIN DEHYDROGENASE_REDUCTASE FAMILY (AFU_ORTHOLOGUE AFUA_5G14000)"/>
    <property type="match status" value="1"/>
</dbReference>
<name>A0ABU0LAQ3_XANAG</name>
<sequence length="244" mass="25428">MSKTIAVVGAGPGIGMAVAERFGREGFNVALLARNPTALAGHASNLKDIGVGAAAFPTDVLDRVALANSIDEVISRFGSVDVLEYGPTPPPASMRLPRDTDVENEQFHLNLQVLGAIAAVRAVLPAMLERETGTLLFTTAASAQHPALITGSFGIAAGALLNYVRLLNKDLAANGVHAGLVSVAGLVAPPGKTAADNASDFPPGIPLVAAEDVAELHWRMHRDRDQVEVFAGDIDVLLANKQLY</sequence>
<evidence type="ECO:0000313" key="2">
    <source>
        <dbReference type="Proteomes" id="UP001241747"/>
    </source>
</evidence>
<proteinExistence type="predicted"/>
<protein>
    <submittedName>
        <fullName evidence="1">NADP-dependent 3-hydroxy acid dehydrogenase YdfG</fullName>
    </submittedName>
</protein>
<dbReference type="Gene3D" id="3.40.50.720">
    <property type="entry name" value="NAD(P)-binding Rossmann-like Domain"/>
    <property type="match status" value="1"/>
</dbReference>
<organism evidence="1 2">
    <name type="scientific">Xanthobacter agilis</name>
    <dbReference type="NCBI Taxonomy" id="47492"/>
    <lineage>
        <taxon>Bacteria</taxon>
        <taxon>Pseudomonadati</taxon>
        <taxon>Pseudomonadota</taxon>
        <taxon>Alphaproteobacteria</taxon>
        <taxon>Hyphomicrobiales</taxon>
        <taxon>Xanthobacteraceae</taxon>
        <taxon>Xanthobacter</taxon>
    </lineage>
</organism>
<keyword evidence="2" id="KW-1185">Reference proteome</keyword>
<dbReference type="SUPFAM" id="SSF51735">
    <property type="entry name" value="NAD(P)-binding Rossmann-fold domains"/>
    <property type="match status" value="1"/>
</dbReference>
<dbReference type="PANTHER" id="PTHR43431">
    <property type="entry name" value="OXIDOREDUCTASE, SHORT CHAIN DEHYDROGENASE/REDUCTASE FAMILY (AFU_ORTHOLOGUE AFUA_5G14000)"/>
    <property type="match status" value="1"/>
</dbReference>
<comment type="caution">
    <text evidence="1">The sequence shown here is derived from an EMBL/GenBank/DDBJ whole genome shotgun (WGS) entry which is preliminary data.</text>
</comment>
<dbReference type="InterPro" id="IPR036291">
    <property type="entry name" value="NAD(P)-bd_dom_sf"/>
</dbReference>
<gene>
    <name evidence="1" type="ORF">QOZ94_000985</name>
</gene>
<dbReference type="RefSeq" id="WP_237347108.1">
    <property type="nucleotide sequence ID" value="NZ_JABWGX010000028.1"/>
</dbReference>